<dbReference type="PANTHER" id="PTHR21716">
    <property type="entry name" value="TRANSMEMBRANE PROTEIN"/>
    <property type="match status" value="1"/>
</dbReference>
<evidence type="ECO:0000313" key="7">
    <source>
        <dbReference type="EMBL" id="SEW19132.1"/>
    </source>
</evidence>
<dbReference type="EMBL" id="FOIZ01000001">
    <property type="protein sequence ID" value="SEW19132.1"/>
    <property type="molecule type" value="Genomic_DNA"/>
</dbReference>
<evidence type="ECO:0000256" key="1">
    <source>
        <dbReference type="ARBA" id="ARBA00004141"/>
    </source>
</evidence>
<dbReference type="Pfam" id="PF01594">
    <property type="entry name" value="AI-2E_transport"/>
    <property type="match status" value="1"/>
</dbReference>
<dbReference type="InterPro" id="IPR002549">
    <property type="entry name" value="AI-2E-like"/>
</dbReference>
<dbReference type="Proteomes" id="UP000199167">
    <property type="component" value="Unassembled WGS sequence"/>
</dbReference>
<evidence type="ECO:0000256" key="3">
    <source>
        <dbReference type="ARBA" id="ARBA00022692"/>
    </source>
</evidence>
<reference evidence="7 8" key="1">
    <citation type="submission" date="2016-10" db="EMBL/GenBank/DDBJ databases">
        <authorList>
            <person name="de Groot N.N."/>
        </authorList>
    </citation>
    <scope>NUCLEOTIDE SEQUENCE [LARGE SCALE GENOMIC DNA]</scope>
    <source>
        <strain evidence="7 8">DSM 17925</strain>
    </source>
</reference>
<keyword evidence="4 6" id="KW-1133">Transmembrane helix</keyword>
<feature type="transmembrane region" description="Helical" evidence="6">
    <location>
        <begin position="194"/>
        <end position="218"/>
    </location>
</feature>
<feature type="transmembrane region" description="Helical" evidence="6">
    <location>
        <begin position="12"/>
        <end position="43"/>
    </location>
</feature>
<dbReference type="RefSeq" id="WP_089992242.1">
    <property type="nucleotide sequence ID" value="NZ_FOIZ01000001.1"/>
</dbReference>
<dbReference type="STRING" id="364200.SAMN04488515_1506"/>
<name>A0A1I0PY66_9RHOB</name>
<evidence type="ECO:0000256" key="2">
    <source>
        <dbReference type="ARBA" id="ARBA00009773"/>
    </source>
</evidence>
<sequence length="331" mass="35947">MTAKNTPNYALWLVAIIVTLAALDIAASLMAPIFLAVVLGIVLSPLTDFMRRGGIPPSVGALFSLMIILGLIGLLVFFLEPILTDIINRAPLIWLELRATITDAQATLRGIEEVSADMAEALNPDDAPDEDDAVRLPSVTDALLSAPGYAGRLMIFVGTLYFFLLARVEVYDWVTRSTLRLKAAHLVEAEKRVARYFLTITIINTTFGFLVGGVLLLLDMPYAPLWGFIAALVNFVLYLGPAVFVVALVTAGVVTFDGPYSFAPAIAYVLMNMTEGQFVTPALVGRTMSVNPLLVFLSLVLWLWLWGPVGGIIAIPLLIWAIAIKEQAEKI</sequence>
<organism evidence="7 8">
    <name type="scientific">Cognatiyoonia koreensis</name>
    <dbReference type="NCBI Taxonomy" id="364200"/>
    <lineage>
        <taxon>Bacteria</taxon>
        <taxon>Pseudomonadati</taxon>
        <taxon>Pseudomonadota</taxon>
        <taxon>Alphaproteobacteria</taxon>
        <taxon>Rhodobacterales</taxon>
        <taxon>Paracoccaceae</taxon>
        <taxon>Cognatiyoonia</taxon>
    </lineage>
</organism>
<evidence type="ECO:0000313" key="8">
    <source>
        <dbReference type="Proteomes" id="UP000199167"/>
    </source>
</evidence>
<evidence type="ECO:0000256" key="5">
    <source>
        <dbReference type="ARBA" id="ARBA00023136"/>
    </source>
</evidence>
<gene>
    <name evidence="7" type="ORF">SAMN04488515_1506</name>
</gene>
<dbReference type="GO" id="GO:0055085">
    <property type="term" value="P:transmembrane transport"/>
    <property type="evidence" value="ECO:0007669"/>
    <property type="project" value="TreeGrafter"/>
</dbReference>
<protein>
    <submittedName>
        <fullName evidence="7">Predicted PurR-regulated permease PerM</fullName>
    </submittedName>
</protein>
<dbReference type="PANTHER" id="PTHR21716:SF16">
    <property type="entry name" value="BLL1467 PROTEIN"/>
    <property type="match status" value="1"/>
</dbReference>
<keyword evidence="5 6" id="KW-0472">Membrane</keyword>
<accession>A0A1I0PY66</accession>
<feature type="transmembrane region" description="Helical" evidence="6">
    <location>
        <begin position="225"/>
        <end position="254"/>
    </location>
</feature>
<comment type="subcellular location">
    <subcellularLocation>
        <location evidence="1">Membrane</location>
        <topology evidence="1">Multi-pass membrane protein</topology>
    </subcellularLocation>
</comment>
<dbReference type="OrthoDB" id="9799225at2"/>
<dbReference type="GO" id="GO:0016020">
    <property type="term" value="C:membrane"/>
    <property type="evidence" value="ECO:0007669"/>
    <property type="project" value="UniProtKB-SubCell"/>
</dbReference>
<feature type="transmembrane region" description="Helical" evidence="6">
    <location>
        <begin position="293"/>
        <end position="323"/>
    </location>
</feature>
<feature type="transmembrane region" description="Helical" evidence="6">
    <location>
        <begin position="55"/>
        <end position="79"/>
    </location>
</feature>
<proteinExistence type="inferred from homology"/>
<comment type="similarity">
    <text evidence="2">Belongs to the autoinducer-2 exporter (AI-2E) (TC 2.A.86) family.</text>
</comment>
<keyword evidence="8" id="KW-1185">Reference proteome</keyword>
<keyword evidence="3 6" id="KW-0812">Transmembrane</keyword>
<evidence type="ECO:0000256" key="6">
    <source>
        <dbReference type="SAM" id="Phobius"/>
    </source>
</evidence>
<evidence type="ECO:0000256" key="4">
    <source>
        <dbReference type="ARBA" id="ARBA00022989"/>
    </source>
</evidence>
<feature type="transmembrane region" description="Helical" evidence="6">
    <location>
        <begin position="153"/>
        <end position="174"/>
    </location>
</feature>
<dbReference type="AlphaFoldDB" id="A0A1I0PY66"/>